<evidence type="ECO:0000256" key="8">
    <source>
        <dbReference type="ARBA" id="ARBA00023108"/>
    </source>
</evidence>
<dbReference type="KEGG" id="aplc:110983471"/>
<dbReference type="SUPFAM" id="SSF69572">
    <property type="entry name" value="Activating enzymes of the ubiquitin-like proteins"/>
    <property type="match status" value="1"/>
</dbReference>
<dbReference type="InterPro" id="IPR006285">
    <property type="entry name" value="Atg7"/>
</dbReference>
<keyword evidence="3 10" id="KW-0813">Transport</keyword>
<feature type="domain" description="THIF-type NAD/FAD binding fold" evidence="12">
    <location>
        <begin position="336"/>
        <end position="604"/>
    </location>
</feature>
<evidence type="ECO:0000256" key="2">
    <source>
        <dbReference type="ARBA" id="ARBA00017647"/>
    </source>
</evidence>
<dbReference type="GO" id="GO:0000422">
    <property type="term" value="P:autophagy of mitochondrion"/>
    <property type="evidence" value="ECO:0007669"/>
    <property type="project" value="TreeGrafter"/>
</dbReference>
<evidence type="ECO:0000256" key="4">
    <source>
        <dbReference type="ARBA" id="ARBA00022490"/>
    </source>
</evidence>
<dbReference type="GO" id="GO:0034727">
    <property type="term" value="P:piecemeal microautophagy of the nucleus"/>
    <property type="evidence" value="ECO:0007669"/>
    <property type="project" value="TreeGrafter"/>
</dbReference>
<dbReference type="InterPro" id="IPR000594">
    <property type="entry name" value="ThiF_NAD_FAD-bd"/>
</dbReference>
<reference evidence="15" key="1">
    <citation type="submission" date="2025-08" db="UniProtKB">
        <authorList>
            <consortium name="RefSeq"/>
        </authorList>
    </citation>
    <scope>IDENTIFICATION</scope>
</reference>
<comment type="similarity">
    <text evidence="1 10">Belongs to the ATG7 family.</text>
</comment>
<keyword evidence="5 10" id="KW-0833">Ubl conjugation pathway</keyword>
<dbReference type="PANTHER" id="PTHR10953:SF3">
    <property type="entry name" value="UBIQUITIN-LIKE MODIFIER-ACTIVATING ENZYME ATG7"/>
    <property type="match status" value="1"/>
</dbReference>
<gene>
    <name evidence="15" type="primary">LOC110983471</name>
</gene>
<dbReference type="Gene3D" id="3.40.140.70">
    <property type="entry name" value="Ubiquitin-like modifier-activating enzyme ATG7 N-terminal domain"/>
    <property type="match status" value="1"/>
</dbReference>
<dbReference type="Gene3D" id="3.40.50.720">
    <property type="entry name" value="NAD(P)-binding Rossmann-like Domain"/>
    <property type="match status" value="1"/>
</dbReference>
<name>A0A8B7YYM6_ACAPL</name>
<dbReference type="OrthoDB" id="338614at2759"/>
<feature type="domain" description="Ubiquitin-like modifier-activating enzyme Atg7 N-terminal" evidence="13">
    <location>
        <begin position="14"/>
        <end position="319"/>
    </location>
</feature>
<dbReference type="NCBIfam" id="TIGR01381">
    <property type="entry name" value="E1_like_apg7"/>
    <property type="match status" value="1"/>
</dbReference>
<keyword evidence="14" id="KW-1185">Reference proteome</keyword>
<dbReference type="GO" id="GO:0000045">
    <property type="term" value="P:autophagosome assembly"/>
    <property type="evidence" value="ECO:0007669"/>
    <property type="project" value="TreeGrafter"/>
</dbReference>
<dbReference type="GO" id="GO:0019778">
    <property type="term" value="F:Atg12 activating enzyme activity"/>
    <property type="evidence" value="ECO:0007669"/>
    <property type="project" value="TreeGrafter"/>
</dbReference>
<organism evidence="14 15">
    <name type="scientific">Acanthaster planci</name>
    <name type="common">Crown-of-thorns starfish</name>
    <dbReference type="NCBI Taxonomy" id="133434"/>
    <lineage>
        <taxon>Eukaryota</taxon>
        <taxon>Metazoa</taxon>
        <taxon>Echinodermata</taxon>
        <taxon>Eleutherozoa</taxon>
        <taxon>Asterozoa</taxon>
        <taxon>Asteroidea</taxon>
        <taxon>Valvatacea</taxon>
        <taxon>Valvatida</taxon>
        <taxon>Acanthasteridae</taxon>
        <taxon>Acanthaster</taxon>
    </lineage>
</organism>
<evidence type="ECO:0000259" key="12">
    <source>
        <dbReference type="Pfam" id="PF00899"/>
    </source>
</evidence>
<evidence type="ECO:0000256" key="6">
    <source>
        <dbReference type="ARBA" id="ARBA00022927"/>
    </source>
</evidence>
<accession>A0A8B7YYM6</accession>
<dbReference type="AlphaFoldDB" id="A0A8B7YYM6"/>
<dbReference type="InterPro" id="IPR032197">
    <property type="entry name" value="Atg7_N"/>
</dbReference>
<dbReference type="GO" id="GO:0000407">
    <property type="term" value="C:phagophore assembly site"/>
    <property type="evidence" value="ECO:0007669"/>
    <property type="project" value="UniProtKB-SubCell"/>
</dbReference>
<dbReference type="GO" id="GO:0015031">
    <property type="term" value="P:protein transport"/>
    <property type="evidence" value="ECO:0007669"/>
    <property type="project" value="UniProtKB-UniRule"/>
</dbReference>
<dbReference type="GO" id="GO:0042981">
    <property type="term" value="P:regulation of apoptotic process"/>
    <property type="evidence" value="ECO:0007669"/>
    <property type="project" value="UniProtKB-ARBA"/>
</dbReference>
<proteinExistence type="inferred from homology"/>
<keyword evidence="6 10" id="KW-0653">Protein transport</keyword>
<dbReference type="FunFam" id="3.40.140.70:FF:000001">
    <property type="entry name" value="Ubiquitin-like modifier-activating enzyme atg7"/>
    <property type="match status" value="1"/>
</dbReference>
<keyword evidence="4 10" id="KW-0963">Cytoplasm</keyword>
<dbReference type="GO" id="GO:0009896">
    <property type="term" value="P:positive regulation of catabolic process"/>
    <property type="evidence" value="ECO:0007669"/>
    <property type="project" value="UniProtKB-ARBA"/>
</dbReference>
<evidence type="ECO:0000256" key="3">
    <source>
        <dbReference type="ARBA" id="ARBA00022448"/>
    </source>
</evidence>
<sequence>MASSEQNVSQWNQLQFAPMNSALDVGFWHRLSKKKLEEYKLDDSPKLISGYYYNGDADGLPSRTSLDFNSFDEPVQCPPHCFPSHGTLLNFNTLDAFKSCEKKTELQKISAMIWTDITSGAALKDPSLLSRFLLLTFADLKKYHFVFWFSFPALCAIDSINVAKTQRLNQCFSEEQIYSLQESYDALADQHKGLAFFLVQKQDDLLTVFQLSDWDLLPDKSQVMLGFCDPCTLDQYPGWPLRNFLVLAAYHWSDELQNVQVLCLRDRTREGVRTTDHSLVLDIHLPSMKHLNECPKCVGWEKNQKNKMAPRKVDLSASMDPTRLAESSVDLNLKLMRWRLLPSLDLDKVAQTKCLLLGSGTLGCNVARCLMGWGVRTITLVDNSTVSYSNPVRQSLFEFEDSLEGGKPKAQAAAERLKKIFPGVQATGLSLSIPMPGHAVGSSEDVLEQTKEDVAKLEELINAHDVVFLLMDTRESRWLPSVIGASKRKLVMNAALGFDTYMVVRHGLKPPKKSAITEVAGTSVDAAAVEVSDEPKPLMAEKDSLRCIPGEKLGCYFCNDVVAPGDSTKDRTLDQQCTVSRPGLSMVAAALVVELLVSLLQHPKGGYAAADTSAKDDHLTTSLISPLGLVPHQIRGFLSRYHSLLPASMAFDMCTACSPIVLKHYEMEGFEFLLRAFNEPHYLEDLTGLTKMHADTDNYDVLDFSDEESIKSLE</sequence>
<dbReference type="RefSeq" id="XP_022098449.1">
    <property type="nucleotide sequence ID" value="XM_022242757.1"/>
</dbReference>
<dbReference type="FunFam" id="3.40.50.720:FF:000156">
    <property type="entry name" value="Ubiquitin-like modifier-activating enzyme ATG7"/>
    <property type="match status" value="1"/>
</dbReference>
<dbReference type="GO" id="GO:0048511">
    <property type="term" value="P:rhythmic process"/>
    <property type="evidence" value="ECO:0007669"/>
    <property type="project" value="UniProtKB-KW"/>
</dbReference>
<keyword evidence="7 10" id="KW-0072">Autophagy</keyword>
<keyword evidence="11" id="KW-0175">Coiled coil</keyword>
<evidence type="ECO:0000256" key="11">
    <source>
        <dbReference type="SAM" id="Coils"/>
    </source>
</evidence>
<dbReference type="GeneID" id="110983471"/>
<evidence type="ECO:0000259" key="13">
    <source>
        <dbReference type="Pfam" id="PF16420"/>
    </source>
</evidence>
<comment type="subunit">
    <text evidence="10">Homodimer.</text>
</comment>
<evidence type="ECO:0000256" key="7">
    <source>
        <dbReference type="ARBA" id="ARBA00023006"/>
    </source>
</evidence>
<dbReference type="FunFam" id="3.40.140.100:FF:000001">
    <property type="entry name" value="Ubiquitin-like modifier-activating enzyme ATG7"/>
    <property type="match status" value="1"/>
</dbReference>
<evidence type="ECO:0000256" key="1">
    <source>
        <dbReference type="ARBA" id="ARBA00010931"/>
    </source>
</evidence>
<dbReference type="Pfam" id="PF16420">
    <property type="entry name" value="ATG7_N"/>
    <property type="match status" value="1"/>
</dbReference>
<dbReference type="CDD" id="cd01486">
    <property type="entry name" value="Apg7"/>
    <property type="match status" value="1"/>
</dbReference>
<comment type="subcellular location">
    <subcellularLocation>
        <location evidence="10">Cytoplasm</location>
    </subcellularLocation>
    <subcellularLocation>
        <location evidence="10">Preautophagosomal structure</location>
    </subcellularLocation>
</comment>
<dbReference type="InterPro" id="IPR045886">
    <property type="entry name" value="ThiF/MoeB/HesA"/>
</dbReference>
<dbReference type="GO" id="GO:0032446">
    <property type="term" value="P:protein modification by small protein conjugation"/>
    <property type="evidence" value="ECO:0007669"/>
    <property type="project" value="TreeGrafter"/>
</dbReference>
<evidence type="ECO:0000256" key="5">
    <source>
        <dbReference type="ARBA" id="ARBA00022786"/>
    </source>
</evidence>
<dbReference type="Pfam" id="PF00899">
    <property type="entry name" value="ThiF"/>
    <property type="match status" value="1"/>
</dbReference>
<comment type="function">
    <text evidence="10">E1-like activating enzyme involved in the 2 ubiquitin-like systems required for autophagy.</text>
</comment>
<protein>
    <recommendedName>
        <fullName evidence="2 10">Ubiquitin-like modifier-activating enzyme ATG7</fullName>
    </recommendedName>
    <alternativeName>
        <fullName evidence="10">Autophagy-related protein 7</fullName>
    </alternativeName>
</protein>
<dbReference type="InterPro" id="IPR035985">
    <property type="entry name" value="Ubiquitin-activating_enz"/>
</dbReference>
<dbReference type="GO" id="GO:0006995">
    <property type="term" value="P:cellular response to nitrogen starvation"/>
    <property type="evidence" value="ECO:0007669"/>
    <property type="project" value="TreeGrafter"/>
</dbReference>
<dbReference type="InterPro" id="IPR042523">
    <property type="entry name" value="Atg7_N_2"/>
</dbReference>
<evidence type="ECO:0000256" key="9">
    <source>
        <dbReference type="PIRSR" id="PIRSR606285-1"/>
    </source>
</evidence>
<evidence type="ECO:0000313" key="14">
    <source>
        <dbReference type="Proteomes" id="UP000694845"/>
    </source>
</evidence>
<dbReference type="GO" id="GO:0060255">
    <property type="term" value="P:regulation of macromolecule metabolic process"/>
    <property type="evidence" value="ECO:0007669"/>
    <property type="project" value="UniProtKB-ARBA"/>
</dbReference>
<dbReference type="PANTHER" id="PTHR10953">
    <property type="entry name" value="UBIQUITIN-ACTIVATING ENZYME E1"/>
    <property type="match status" value="1"/>
</dbReference>
<dbReference type="Gene3D" id="3.40.140.100">
    <property type="entry name" value="Ubiquitin-like modifier-activating enzyme ATG7 C-terminal domain"/>
    <property type="match status" value="1"/>
</dbReference>
<dbReference type="GO" id="GO:0019779">
    <property type="term" value="F:Atg8 activating enzyme activity"/>
    <property type="evidence" value="ECO:0007669"/>
    <property type="project" value="TreeGrafter"/>
</dbReference>
<feature type="coiled-coil region" evidence="11">
    <location>
        <begin position="440"/>
        <end position="467"/>
    </location>
</feature>
<evidence type="ECO:0000313" key="15">
    <source>
        <dbReference type="RefSeq" id="XP_022098449.1"/>
    </source>
</evidence>
<feature type="active site" description="Glycyl thioester intermediate" evidence="9">
    <location>
        <position position="577"/>
    </location>
</feature>
<dbReference type="OMA" id="RQIWDAI"/>
<evidence type="ECO:0000256" key="10">
    <source>
        <dbReference type="RuleBase" id="RU366022"/>
    </source>
</evidence>
<dbReference type="InterPro" id="IPR042522">
    <property type="entry name" value="Atg7_N_1"/>
</dbReference>
<dbReference type="GO" id="GO:0080090">
    <property type="term" value="P:regulation of primary metabolic process"/>
    <property type="evidence" value="ECO:0007669"/>
    <property type="project" value="UniProtKB-ARBA"/>
</dbReference>
<keyword evidence="8" id="KW-0090">Biological rhythms</keyword>
<dbReference type="Proteomes" id="UP000694845">
    <property type="component" value="Unplaced"/>
</dbReference>